<dbReference type="AlphaFoldDB" id="W4UNU0"/>
<proteinExistence type="predicted"/>
<accession>W4UNU0</accession>
<dbReference type="EMBL" id="BAIV01000003">
    <property type="protein sequence ID" value="GAE82472.1"/>
    <property type="molecule type" value="Genomic_DNA"/>
</dbReference>
<protein>
    <submittedName>
        <fullName evidence="1">Uncharacterized protein</fullName>
    </submittedName>
</protein>
<evidence type="ECO:0000313" key="2">
    <source>
        <dbReference type="Proteomes" id="UP000019131"/>
    </source>
</evidence>
<evidence type="ECO:0000313" key="1">
    <source>
        <dbReference type="EMBL" id="GAE82472.1"/>
    </source>
</evidence>
<organism evidence="1 2">
    <name type="scientific">Bacteroides reticulotermitis JCM 10512</name>
    <dbReference type="NCBI Taxonomy" id="1445607"/>
    <lineage>
        <taxon>Bacteria</taxon>
        <taxon>Pseudomonadati</taxon>
        <taxon>Bacteroidota</taxon>
        <taxon>Bacteroidia</taxon>
        <taxon>Bacteroidales</taxon>
        <taxon>Bacteroidaceae</taxon>
        <taxon>Bacteroides</taxon>
    </lineage>
</organism>
<comment type="caution">
    <text evidence="1">The sequence shown here is derived from an EMBL/GenBank/DDBJ whole genome shotgun (WGS) entry which is preliminary data.</text>
</comment>
<dbReference type="Proteomes" id="UP000019131">
    <property type="component" value="Unassembled WGS sequence"/>
</dbReference>
<sequence>MGFLLFLGLLSACRKEQKEAIVPDSLSALREMITPAYVIDADSIRTIIRAELTTWRLDAPWILPWLNTTGTIESLCG</sequence>
<keyword evidence="2" id="KW-1185">Reference proteome</keyword>
<reference evidence="1 2" key="1">
    <citation type="journal article" date="2014" name="Genome Announc.">
        <title>Draft Genome Sequence of Bacteroides reticulotermitis Strain JCM 10512T, Isolated from the Gut of a Termite.</title>
        <authorList>
            <person name="Yuki M."/>
            <person name="Oshima K."/>
            <person name="Suda W."/>
            <person name="Sakamoto M."/>
            <person name="Iida T."/>
            <person name="Hattori M."/>
            <person name="Ohkuma M."/>
        </authorList>
    </citation>
    <scope>NUCLEOTIDE SEQUENCE [LARGE SCALE GENOMIC DNA]</scope>
    <source>
        <strain evidence="1 2">JCM 10512</strain>
    </source>
</reference>
<name>W4UNU0_9BACE</name>
<dbReference type="STRING" id="1445607.JCM10512_677"/>
<gene>
    <name evidence="1" type="ORF">JCM10512_677</name>
</gene>